<dbReference type="AlphaFoldDB" id="A0A8T0CU55"/>
<dbReference type="EMBL" id="MU089765">
    <property type="protein sequence ID" value="KAF7849495.1"/>
    <property type="molecule type" value="Genomic_DNA"/>
</dbReference>
<reference evidence="1" key="1">
    <citation type="submission" date="2020-05" db="EMBL/GenBank/DDBJ databases">
        <title>WGS assembly of Corymbia citriodora subspecies variegata.</title>
        <authorList>
            <person name="Barry K."/>
            <person name="Hundley H."/>
            <person name="Shu S."/>
            <person name="Jenkins J."/>
            <person name="Grimwood J."/>
            <person name="Baten A."/>
        </authorList>
    </citation>
    <scope>NUCLEOTIDE SEQUENCE</scope>
    <source>
        <strain evidence="1">CV2-018</strain>
    </source>
</reference>
<comment type="caution">
    <text evidence="1">The sequence shown here is derived from an EMBL/GenBank/DDBJ whole genome shotgun (WGS) entry which is preliminary data.</text>
</comment>
<gene>
    <name evidence="1" type="ORF">BT93_L0726</name>
</gene>
<keyword evidence="2" id="KW-1185">Reference proteome</keyword>
<evidence type="ECO:0000313" key="2">
    <source>
        <dbReference type="Proteomes" id="UP000806378"/>
    </source>
</evidence>
<organism evidence="1 2">
    <name type="scientific">Corymbia citriodora subsp. variegata</name>
    <dbReference type="NCBI Taxonomy" id="360336"/>
    <lineage>
        <taxon>Eukaryota</taxon>
        <taxon>Viridiplantae</taxon>
        <taxon>Streptophyta</taxon>
        <taxon>Embryophyta</taxon>
        <taxon>Tracheophyta</taxon>
        <taxon>Spermatophyta</taxon>
        <taxon>Magnoliopsida</taxon>
        <taxon>eudicotyledons</taxon>
        <taxon>Gunneridae</taxon>
        <taxon>Pentapetalae</taxon>
        <taxon>rosids</taxon>
        <taxon>malvids</taxon>
        <taxon>Myrtales</taxon>
        <taxon>Myrtaceae</taxon>
        <taxon>Myrtoideae</taxon>
        <taxon>Eucalypteae</taxon>
        <taxon>Corymbia</taxon>
    </lineage>
</organism>
<dbReference type="OrthoDB" id="191139at2759"/>
<sequence>MSIFSLVTGRPGPSGFGSATTAEQVTEGIDASDVTAIVTGELSFFSLFPPSVLIWLTIQRNSSVVILLSSLCFVM</sequence>
<dbReference type="Gramene" id="rna-gnl|WGS:JABURB|Cocit.L0726.1">
    <property type="protein sequence ID" value="cds-KAF7849495.1"/>
    <property type="gene ID" value="gene-BT93_L0726"/>
</dbReference>
<proteinExistence type="predicted"/>
<protein>
    <submittedName>
        <fullName evidence="1">Uncharacterized protein</fullName>
    </submittedName>
</protein>
<evidence type="ECO:0000313" key="1">
    <source>
        <dbReference type="EMBL" id="KAF7849495.1"/>
    </source>
</evidence>
<dbReference type="Proteomes" id="UP000806378">
    <property type="component" value="Unassembled WGS sequence"/>
</dbReference>
<name>A0A8T0CU55_CORYI</name>
<accession>A0A8T0CU55</accession>